<comment type="caution">
    <text evidence="2">The sequence shown here is derived from an EMBL/GenBank/DDBJ whole genome shotgun (WGS) entry which is preliminary data.</text>
</comment>
<sequence length="363" mass="41531">MKKSLLIVPLIALIVLASYLPPLIGISIDNSNILVVFITYICTLIGLFRKEIYFKSHEIFLIIIQLVVATIAMKANLVSLTIIVLLNVFFAHYNGDNNLNYYIKVSLLLFFLILMAYYLFGFNQSHDVSMWRINSMVSRRAIGFTQANQAMFAWFGIFIGCVLNPKVKGSAEYIILLFSSIFIYYQTKSRTGFIIILLILLFIFLFRKYLDKNVPNLMKLVLVNFPLLLLIVSIWLISQSNNATLNSLLTGRPALYKQYFDLAGITVWGNKIIENKMLDNSYLSMLLGKGIVFTGLYIITLMYLVISAKKISFRTYIVLMLFFIYGLTETMLFRFELLIPIIISLNLDSSNQKYGRIGIEGDS</sequence>
<organism evidence="2 3">
    <name type="scientific">Loigolactobacillus zhaoyuanensis</name>
    <dbReference type="NCBI Taxonomy" id="2486017"/>
    <lineage>
        <taxon>Bacteria</taxon>
        <taxon>Bacillati</taxon>
        <taxon>Bacillota</taxon>
        <taxon>Bacilli</taxon>
        <taxon>Lactobacillales</taxon>
        <taxon>Lactobacillaceae</taxon>
        <taxon>Loigolactobacillus</taxon>
    </lineage>
</organism>
<protein>
    <recommendedName>
        <fullName evidence="4">Polymerase</fullName>
    </recommendedName>
</protein>
<keyword evidence="1" id="KW-0812">Transmembrane</keyword>
<evidence type="ECO:0000256" key="1">
    <source>
        <dbReference type="SAM" id="Phobius"/>
    </source>
</evidence>
<dbReference type="EMBL" id="JBGQPK010000067">
    <property type="protein sequence ID" value="MFL2030193.1"/>
    <property type="molecule type" value="Genomic_DNA"/>
</dbReference>
<feature type="transmembrane region" description="Helical" evidence="1">
    <location>
        <begin position="311"/>
        <end position="328"/>
    </location>
</feature>
<evidence type="ECO:0008006" key="4">
    <source>
        <dbReference type="Google" id="ProtNLM"/>
    </source>
</evidence>
<keyword evidence="1" id="KW-1133">Transmembrane helix</keyword>
<evidence type="ECO:0000313" key="2">
    <source>
        <dbReference type="EMBL" id="MFL2030193.1"/>
    </source>
</evidence>
<evidence type="ECO:0000313" key="3">
    <source>
        <dbReference type="Proteomes" id="UP001625389"/>
    </source>
</evidence>
<dbReference type="RefSeq" id="WP_407137690.1">
    <property type="nucleotide sequence ID" value="NZ_JBGQPK010000067.1"/>
</dbReference>
<feature type="transmembrane region" description="Helical" evidence="1">
    <location>
        <begin position="141"/>
        <end position="163"/>
    </location>
</feature>
<name>A0ABW8UJ66_9LACO</name>
<gene>
    <name evidence="2" type="ORF">ACEN34_11295</name>
</gene>
<reference evidence="2 3" key="1">
    <citation type="submission" date="2024-08" db="EMBL/GenBank/DDBJ databases">
        <authorList>
            <person name="Arias E."/>
        </authorList>
    </citation>
    <scope>NUCLEOTIDE SEQUENCE [LARGE SCALE GENOMIC DNA]</scope>
    <source>
        <strain evidence="2 3">FAM 25317</strain>
    </source>
</reference>
<feature type="transmembrane region" description="Helical" evidence="1">
    <location>
        <begin position="60"/>
        <end position="89"/>
    </location>
</feature>
<dbReference type="Proteomes" id="UP001625389">
    <property type="component" value="Unassembled WGS sequence"/>
</dbReference>
<feature type="transmembrane region" description="Helical" evidence="1">
    <location>
        <begin position="33"/>
        <end position="48"/>
    </location>
</feature>
<keyword evidence="1" id="KW-0472">Membrane</keyword>
<feature type="transmembrane region" description="Helical" evidence="1">
    <location>
        <begin position="192"/>
        <end position="210"/>
    </location>
</feature>
<feature type="transmembrane region" description="Helical" evidence="1">
    <location>
        <begin position="286"/>
        <end position="305"/>
    </location>
</feature>
<feature type="transmembrane region" description="Helical" evidence="1">
    <location>
        <begin position="216"/>
        <end position="237"/>
    </location>
</feature>
<accession>A0ABW8UJ66</accession>
<feature type="transmembrane region" description="Helical" evidence="1">
    <location>
        <begin position="101"/>
        <end position="120"/>
    </location>
</feature>
<proteinExistence type="predicted"/>
<keyword evidence="3" id="KW-1185">Reference proteome</keyword>